<reference evidence="2" key="1">
    <citation type="submission" date="2022-03" db="EMBL/GenBank/DDBJ databases">
        <authorList>
            <person name="Martin C."/>
        </authorList>
    </citation>
    <scope>NUCLEOTIDE SEQUENCE</scope>
</reference>
<evidence type="ECO:0000256" key="1">
    <source>
        <dbReference type="SAM" id="MobiDB-lite"/>
    </source>
</evidence>
<proteinExistence type="predicted"/>
<dbReference type="Pfam" id="PF00249">
    <property type="entry name" value="Myb_DNA-binding"/>
    <property type="match status" value="1"/>
</dbReference>
<accession>A0A8J1UB26</accession>
<dbReference type="CDD" id="cd00167">
    <property type="entry name" value="SANT"/>
    <property type="match status" value="1"/>
</dbReference>
<organism evidence="2 3">
    <name type="scientific">Owenia fusiformis</name>
    <name type="common">Polychaete worm</name>
    <dbReference type="NCBI Taxonomy" id="6347"/>
    <lineage>
        <taxon>Eukaryota</taxon>
        <taxon>Metazoa</taxon>
        <taxon>Spiralia</taxon>
        <taxon>Lophotrochozoa</taxon>
        <taxon>Annelida</taxon>
        <taxon>Polychaeta</taxon>
        <taxon>Sedentaria</taxon>
        <taxon>Canalipalpata</taxon>
        <taxon>Sabellida</taxon>
        <taxon>Oweniida</taxon>
        <taxon>Oweniidae</taxon>
        <taxon>Owenia</taxon>
    </lineage>
</organism>
<dbReference type="Gene3D" id="1.20.58.1880">
    <property type="match status" value="1"/>
</dbReference>
<keyword evidence="3" id="KW-1185">Reference proteome</keyword>
<feature type="compositionally biased region" description="Basic and acidic residues" evidence="1">
    <location>
        <begin position="93"/>
        <end position="104"/>
    </location>
</feature>
<dbReference type="AlphaFoldDB" id="A0A8J1UB26"/>
<dbReference type="PANTHER" id="PTHR21397">
    <property type="entry name" value="CHROMATIN COMPLEXES SUBUNIT BAP18-RELATED"/>
    <property type="match status" value="1"/>
</dbReference>
<dbReference type="PANTHER" id="PTHR21397:SF2">
    <property type="entry name" value="CHROMATIN COMPLEXES SUBUNIT BAP18"/>
    <property type="match status" value="1"/>
</dbReference>
<dbReference type="InterPro" id="IPR017884">
    <property type="entry name" value="SANT_dom"/>
</dbReference>
<protein>
    <submittedName>
        <fullName evidence="2">Uncharacterized protein</fullName>
    </submittedName>
</protein>
<sequence length="157" mass="17106">MSSAKRVGEIFTAAGEAFSRLGELTMQLHPSAEPSPTSGKWTDAEIEILQTAVKRFGDDLQKVSEIIKTRTLSQIKTQLKRKAFENAGLTTEKSPEGKKAEKATAKKSGQPASKKQKTSEVTLNALNIPDADIDIEGLGPDQQQKKLEFDSDVDGYI</sequence>
<name>A0A8J1UB26_OWEFU</name>
<dbReference type="SMART" id="SM00717">
    <property type="entry name" value="SANT"/>
    <property type="match status" value="1"/>
</dbReference>
<evidence type="ECO:0000313" key="3">
    <source>
        <dbReference type="Proteomes" id="UP000749559"/>
    </source>
</evidence>
<dbReference type="GO" id="GO:0071339">
    <property type="term" value="C:MLL1 complex"/>
    <property type="evidence" value="ECO:0007669"/>
    <property type="project" value="TreeGrafter"/>
</dbReference>
<dbReference type="GO" id="GO:0016589">
    <property type="term" value="C:NURF complex"/>
    <property type="evidence" value="ECO:0007669"/>
    <property type="project" value="TreeGrafter"/>
</dbReference>
<comment type="caution">
    <text evidence="2">The sequence shown here is derived from an EMBL/GenBank/DDBJ whole genome shotgun (WGS) entry which is preliminary data.</text>
</comment>
<dbReference type="EMBL" id="CAIIXF020000004">
    <property type="protein sequence ID" value="CAH1780919.1"/>
    <property type="molecule type" value="Genomic_DNA"/>
</dbReference>
<gene>
    <name evidence="2" type="ORF">OFUS_LOCUS7553</name>
</gene>
<dbReference type="Proteomes" id="UP000749559">
    <property type="component" value="Unassembled WGS sequence"/>
</dbReference>
<evidence type="ECO:0000313" key="2">
    <source>
        <dbReference type="EMBL" id="CAH1780919.1"/>
    </source>
</evidence>
<dbReference type="OrthoDB" id="10021571at2759"/>
<dbReference type="InterPro" id="IPR001005">
    <property type="entry name" value="SANT/Myb"/>
</dbReference>
<dbReference type="PROSITE" id="PS51293">
    <property type="entry name" value="SANT"/>
    <property type="match status" value="1"/>
</dbReference>
<dbReference type="SUPFAM" id="SSF46689">
    <property type="entry name" value="Homeodomain-like"/>
    <property type="match status" value="1"/>
</dbReference>
<dbReference type="InterPro" id="IPR009057">
    <property type="entry name" value="Homeodomain-like_sf"/>
</dbReference>
<feature type="region of interest" description="Disordered" evidence="1">
    <location>
        <begin position="84"/>
        <end position="157"/>
    </location>
</feature>